<dbReference type="EMBL" id="VFSU01000034">
    <property type="protein sequence ID" value="TPE58635.1"/>
    <property type="molecule type" value="Genomic_DNA"/>
</dbReference>
<keyword evidence="2" id="KW-0456">Lyase</keyword>
<comment type="similarity">
    <text evidence="1">Belongs to the enoyl-CoA hydratase/isomerase family.</text>
</comment>
<dbReference type="GO" id="GO:0008300">
    <property type="term" value="P:isoprenoid catabolic process"/>
    <property type="evidence" value="ECO:0007669"/>
    <property type="project" value="TreeGrafter"/>
</dbReference>
<dbReference type="SUPFAM" id="SSF52096">
    <property type="entry name" value="ClpP/crotonase"/>
    <property type="match status" value="1"/>
</dbReference>
<dbReference type="RefSeq" id="WP_140929487.1">
    <property type="nucleotide sequence ID" value="NZ_VFSU01000034.1"/>
</dbReference>
<evidence type="ECO:0000313" key="3">
    <source>
        <dbReference type="Proteomes" id="UP000319897"/>
    </source>
</evidence>
<dbReference type="Proteomes" id="UP000319897">
    <property type="component" value="Unassembled WGS sequence"/>
</dbReference>
<dbReference type="PANTHER" id="PTHR42964">
    <property type="entry name" value="ENOYL-COA HYDRATASE"/>
    <property type="match status" value="1"/>
</dbReference>
<dbReference type="InterPro" id="IPR029045">
    <property type="entry name" value="ClpP/crotonase-like_dom_sf"/>
</dbReference>
<organism evidence="2 3">
    <name type="scientific">Sandaracinobacter neustonicus</name>
    <dbReference type="NCBI Taxonomy" id="1715348"/>
    <lineage>
        <taxon>Bacteria</taxon>
        <taxon>Pseudomonadati</taxon>
        <taxon>Pseudomonadota</taxon>
        <taxon>Alphaproteobacteria</taxon>
        <taxon>Sphingomonadales</taxon>
        <taxon>Sphingosinicellaceae</taxon>
        <taxon>Sandaracinobacter</taxon>
    </lineage>
</organism>
<dbReference type="OrthoDB" id="9795727at2"/>
<dbReference type="PANTHER" id="PTHR42964:SF1">
    <property type="entry name" value="POLYKETIDE BIOSYNTHESIS ENOYL-COA HYDRATASE PKSH-RELATED"/>
    <property type="match status" value="1"/>
</dbReference>
<keyword evidence="2" id="KW-0413">Isomerase</keyword>
<dbReference type="GO" id="GO:0004300">
    <property type="term" value="F:enoyl-CoA hydratase activity"/>
    <property type="evidence" value="ECO:0007669"/>
    <property type="project" value="UniProtKB-EC"/>
</dbReference>
<dbReference type="Gene3D" id="3.90.226.10">
    <property type="entry name" value="2-enoyl-CoA Hydratase, Chain A, domain 1"/>
    <property type="match status" value="1"/>
</dbReference>
<dbReference type="InterPro" id="IPR001753">
    <property type="entry name" value="Enoyl-CoA_hydra/iso"/>
</dbReference>
<dbReference type="AlphaFoldDB" id="A0A501XDG6"/>
<dbReference type="Gene3D" id="1.10.12.10">
    <property type="entry name" value="Lyase 2-enoyl-coa Hydratase, Chain A, domain 2"/>
    <property type="match status" value="1"/>
</dbReference>
<dbReference type="CDD" id="cd06558">
    <property type="entry name" value="crotonase-like"/>
    <property type="match status" value="1"/>
</dbReference>
<proteinExistence type="inferred from homology"/>
<gene>
    <name evidence="2" type="ORF">FJQ54_16410</name>
</gene>
<comment type="caution">
    <text evidence="2">The sequence shown here is derived from an EMBL/GenBank/DDBJ whole genome shotgun (WGS) entry which is preliminary data.</text>
</comment>
<dbReference type="InterPro" id="IPR014748">
    <property type="entry name" value="Enoyl-CoA_hydra_C"/>
</dbReference>
<sequence>MLEIATDSRGLARVTLNRPEKHNAFDAATILELTRAFAALGGDAGVRAVLLAGNGPSFSAGADARWMREQAAASQDENHADAMRLSDMLATINECPKPVIAIVHGNAFGGGVGLAACADMVVAKPDAQFRLSEVRLGLTPSTISPFVLAKIGSAQARRWFLTAESFGAEQALAMGLVHAISEDAEAVAEGWFQALLLGAPGAISDAKALIRDVAGATISYSLRADTAERIAARRAGDEGREGLSAFLDKRKPGWVKP</sequence>
<dbReference type="Pfam" id="PF00378">
    <property type="entry name" value="ECH_1"/>
    <property type="match status" value="1"/>
</dbReference>
<protein>
    <submittedName>
        <fullName evidence="2">Enoyl-CoA hydratase/isomerase family protein</fullName>
        <ecNumber evidence="2">4.2.1.17</ecNumber>
    </submittedName>
</protein>
<keyword evidence="3" id="KW-1185">Reference proteome</keyword>
<dbReference type="EC" id="4.2.1.17" evidence="2"/>
<dbReference type="GO" id="GO:0016853">
    <property type="term" value="F:isomerase activity"/>
    <property type="evidence" value="ECO:0007669"/>
    <property type="project" value="UniProtKB-KW"/>
</dbReference>
<accession>A0A501XDG6</accession>
<name>A0A501XDG6_9SPHN</name>
<dbReference type="InterPro" id="IPR051683">
    <property type="entry name" value="Enoyl-CoA_Hydratase/Isomerase"/>
</dbReference>
<reference evidence="2 3" key="1">
    <citation type="submission" date="2019-06" db="EMBL/GenBank/DDBJ databases">
        <authorList>
            <person name="Lee I."/>
            <person name="Jang G.I."/>
            <person name="Hwang C.Y."/>
        </authorList>
    </citation>
    <scope>NUCLEOTIDE SEQUENCE [LARGE SCALE GENOMIC DNA]</scope>
    <source>
        <strain evidence="2 3">PAMC 28131</strain>
    </source>
</reference>
<evidence type="ECO:0000256" key="1">
    <source>
        <dbReference type="ARBA" id="ARBA00005254"/>
    </source>
</evidence>
<evidence type="ECO:0000313" key="2">
    <source>
        <dbReference type="EMBL" id="TPE58635.1"/>
    </source>
</evidence>